<dbReference type="AlphaFoldDB" id="A0A6J2YE36"/>
<evidence type="ECO:0000256" key="9">
    <source>
        <dbReference type="ARBA" id="ARBA00023224"/>
    </source>
</evidence>
<keyword evidence="2" id="KW-1003">Cell membrane</keyword>
<keyword evidence="5" id="KW-0552">Olfaction</keyword>
<evidence type="ECO:0000256" key="5">
    <source>
        <dbReference type="ARBA" id="ARBA00022725"/>
    </source>
</evidence>
<keyword evidence="3" id="KW-0716">Sensory transduction</keyword>
<reference evidence="12" key="1">
    <citation type="submission" date="2025-08" db="UniProtKB">
        <authorList>
            <consortium name="RefSeq"/>
        </authorList>
    </citation>
    <scope>IDENTIFICATION</scope>
    <source>
        <tissue evidence="12">Gonads</tissue>
    </source>
</reference>
<dbReference type="GO" id="GO:0007165">
    <property type="term" value="P:signal transduction"/>
    <property type="evidence" value="ECO:0007669"/>
    <property type="project" value="UniProtKB-KW"/>
</dbReference>
<evidence type="ECO:0000256" key="7">
    <source>
        <dbReference type="ARBA" id="ARBA00023136"/>
    </source>
</evidence>
<dbReference type="FunCoup" id="A0A6J2YE36">
    <property type="interactions" value="30"/>
</dbReference>
<keyword evidence="11" id="KW-1185">Reference proteome</keyword>
<dbReference type="PANTHER" id="PTHR21137:SF35">
    <property type="entry name" value="ODORANT RECEPTOR 19A-RELATED"/>
    <property type="match status" value="1"/>
</dbReference>
<evidence type="ECO:0000256" key="3">
    <source>
        <dbReference type="ARBA" id="ARBA00022606"/>
    </source>
</evidence>
<dbReference type="GO" id="GO:0005886">
    <property type="term" value="C:plasma membrane"/>
    <property type="evidence" value="ECO:0007669"/>
    <property type="project" value="UniProtKB-SubCell"/>
</dbReference>
<comment type="subcellular location">
    <subcellularLocation>
        <location evidence="1">Cell membrane</location>
        <topology evidence="1">Multi-pass membrane protein</topology>
    </subcellularLocation>
</comment>
<gene>
    <name evidence="12" type="primary">LOC115886196</name>
</gene>
<evidence type="ECO:0000256" key="1">
    <source>
        <dbReference type="ARBA" id="ARBA00004651"/>
    </source>
</evidence>
<dbReference type="KEGG" id="soy:115886196"/>
<evidence type="ECO:0000256" key="10">
    <source>
        <dbReference type="SAM" id="Phobius"/>
    </source>
</evidence>
<dbReference type="PANTHER" id="PTHR21137">
    <property type="entry name" value="ODORANT RECEPTOR"/>
    <property type="match status" value="1"/>
</dbReference>
<dbReference type="GO" id="GO:0005549">
    <property type="term" value="F:odorant binding"/>
    <property type="evidence" value="ECO:0007669"/>
    <property type="project" value="InterPro"/>
</dbReference>
<sequence>MTIYVIITSQIISQNWQKLSTGIVGSGLYPIFDKERQFPFNAWYPFDVLQHGTYEMVYFHQFVCVMLIGGLNMYCDVLLTAMATFVGLQCEVLCLRLGKVGTFSDEKNRPYFIKCVQHHTLILNLLETLNKLFGTIYFWQICFGTMTLCMDLFLLSLSTPNSVEFFYLILYQLAIGNLILVPCWFATEMTRKSEDISMAAYASNWFDFNSNFKKDLAFFIMRSQKPLKLYAANFFEVSVVTFVKIIRSSFSYYAALSNLNT</sequence>
<feature type="transmembrane region" description="Helical" evidence="10">
    <location>
        <begin position="58"/>
        <end position="79"/>
    </location>
</feature>
<protein>
    <submittedName>
        <fullName evidence="12">Odorant receptor 30a-like</fullName>
    </submittedName>
</protein>
<evidence type="ECO:0000256" key="4">
    <source>
        <dbReference type="ARBA" id="ARBA00022692"/>
    </source>
</evidence>
<evidence type="ECO:0000256" key="2">
    <source>
        <dbReference type="ARBA" id="ARBA00022475"/>
    </source>
</evidence>
<evidence type="ECO:0000313" key="12">
    <source>
        <dbReference type="RefSeq" id="XP_030761145.1"/>
    </source>
</evidence>
<dbReference type="InParanoid" id="A0A6J2YE36"/>
<keyword evidence="7 10" id="KW-0472">Membrane</keyword>
<dbReference type="InterPro" id="IPR004117">
    <property type="entry name" value="7tm6_olfct_rcpt"/>
</dbReference>
<dbReference type="GO" id="GO:0004984">
    <property type="term" value="F:olfactory receptor activity"/>
    <property type="evidence" value="ECO:0007669"/>
    <property type="project" value="InterPro"/>
</dbReference>
<dbReference type="Pfam" id="PF02949">
    <property type="entry name" value="7tm_6"/>
    <property type="match status" value="1"/>
</dbReference>
<keyword evidence="9" id="KW-0807">Transducer</keyword>
<keyword evidence="4 10" id="KW-0812">Transmembrane</keyword>
<evidence type="ECO:0000256" key="6">
    <source>
        <dbReference type="ARBA" id="ARBA00022989"/>
    </source>
</evidence>
<evidence type="ECO:0000313" key="11">
    <source>
        <dbReference type="Proteomes" id="UP000504635"/>
    </source>
</evidence>
<dbReference type="GeneID" id="115886196"/>
<name>A0A6J2YE36_SITOR</name>
<proteinExistence type="predicted"/>
<dbReference type="RefSeq" id="XP_030761145.1">
    <property type="nucleotide sequence ID" value="XM_030905285.1"/>
</dbReference>
<keyword evidence="6 10" id="KW-1133">Transmembrane helix</keyword>
<feature type="transmembrane region" description="Helical" evidence="10">
    <location>
        <begin position="136"/>
        <end position="159"/>
    </location>
</feature>
<organism evidence="11 12">
    <name type="scientific">Sitophilus oryzae</name>
    <name type="common">Rice weevil</name>
    <name type="synonym">Curculio oryzae</name>
    <dbReference type="NCBI Taxonomy" id="7048"/>
    <lineage>
        <taxon>Eukaryota</taxon>
        <taxon>Metazoa</taxon>
        <taxon>Ecdysozoa</taxon>
        <taxon>Arthropoda</taxon>
        <taxon>Hexapoda</taxon>
        <taxon>Insecta</taxon>
        <taxon>Pterygota</taxon>
        <taxon>Neoptera</taxon>
        <taxon>Endopterygota</taxon>
        <taxon>Coleoptera</taxon>
        <taxon>Polyphaga</taxon>
        <taxon>Cucujiformia</taxon>
        <taxon>Curculionidae</taxon>
        <taxon>Dryophthorinae</taxon>
        <taxon>Sitophilus</taxon>
    </lineage>
</organism>
<evidence type="ECO:0000256" key="8">
    <source>
        <dbReference type="ARBA" id="ARBA00023170"/>
    </source>
</evidence>
<feature type="transmembrane region" description="Helical" evidence="10">
    <location>
        <begin position="165"/>
        <end position="187"/>
    </location>
</feature>
<dbReference type="OrthoDB" id="8196465at2759"/>
<dbReference type="Proteomes" id="UP000504635">
    <property type="component" value="Unplaced"/>
</dbReference>
<accession>A0A6J2YE36</accession>
<keyword evidence="8" id="KW-0675">Receptor</keyword>